<dbReference type="Proteomes" id="UP000077266">
    <property type="component" value="Unassembled WGS sequence"/>
</dbReference>
<evidence type="ECO:0000313" key="2">
    <source>
        <dbReference type="EMBL" id="KZV92354.1"/>
    </source>
</evidence>
<evidence type="ECO:0000313" key="3">
    <source>
        <dbReference type="Proteomes" id="UP000077266"/>
    </source>
</evidence>
<gene>
    <name evidence="2" type="ORF">EXIGLDRAFT_718444</name>
</gene>
<accession>A0A165HRC8</accession>
<name>A0A165HRC8_EXIGL</name>
<dbReference type="EMBL" id="KV426010">
    <property type="protein sequence ID" value="KZV92354.1"/>
    <property type="molecule type" value="Genomic_DNA"/>
</dbReference>
<feature type="non-terminal residue" evidence="2">
    <location>
        <position position="217"/>
    </location>
</feature>
<dbReference type="InParanoid" id="A0A165HRC8"/>
<dbReference type="AlphaFoldDB" id="A0A165HRC8"/>
<organism evidence="2 3">
    <name type="scientific">Exidia glandulosa HHB12029</name>
    <dbReference type="NCBI Taxonomy" id="1314781"/>
    <lineage>
        <taxon>Eukaryota</taxon>
        <taxon>Fungi</taxon>
        <taxon>Dikarya</taxon>
        <taxon>Basidiomycota</taxon>
        <taxon>Agaricomycotina</taxon>
        <taxon>Agaricomycetes</taxon>
        <taxon>Auriculariales</taxon>
        <taxon>Exidiaceae</taxon>
        <taxon>Exidia</taxon>
    </lineage>
</organism>
<proteinExistence type="predicted"/>
<dbReference type="OrthoDB" id="10424122at2759"/>
<reference evidence="2 3" key="1">
    <citation type="journal article" date="2016" name="Mol. Biol. Evol.">
        <title>Comparative Genomics of Early-Diverging Mushroom-Forming Fungi Provides Insights into the Origins of Lignocellulose Decay Capabilities.</title>
        <authorList>
            <person name="Nagy L.G."/>
            <person name="Riley R."/>
            <person name="Tritt A."/>
            <person name="Adam C."/>
            <person name="Daum C."/>
            <person name="Floudas D."/>
            <person name="Sun H."/>
            <person name="Yadav J.S."/>
            <person name="Pangilinan J."/>
            <person name="Larsson K.H."/>
            <person name="Matsuura K."/>
            <person name="Barry K."/>
            <person name="Labutti K."/>
            <person name="Kuo R."/>
            <person name="Ohm R.A."/>
            <person name="Bhattacharya S.S."/>
            <person name="Shirouzu T."/>
            <person name="Yoshinaga Y."/>
            <person name="Martin F.M."/>
            <person name="Grigoriev I.V."/>
            <person name="Hibbett D.S."/>
        </authorList>
    </citation>
    <scope>NUCLEOTIDE SEQUENCE [LARGE SCALE GENOMIC DNA]</scope>
    <source>
        <strain evidence="2 3">HHB12029</strain>
    </source>
</reference>
<keyword evidence="3" id="KW-1185">Reference proteome</keyword>
<feature type="region of interest" description="Disordered" evidence="1">
    <location>
        <begin position="1"/>
        <end position="20"/>
    </location>
</feature>
<evidence type="ECO:0000256" key="1">
    <source>
        <dbReference type="SAM" id="MobiDB-lite"/>
    </source>
</evidence>
<sequence>MSSASSSSASLTTAGSGSSTTLADFPTSFTVKELGLAALAVHNVLEPWYIEHVFLGGYMALVTGHDRAVDSVDVECRKKLFIGLDKVAVLFEDHPDFEIVPKVRPNTLRIVYLPMNVPVNLMMRGLHDLMIPGDLQHLTIGGSRLPFLSYTNFVVEKIRASAERWHAADAEDLIYMCRYRSMDWEPKVVRGRVKKAVVRKAAERHRCLAPQFQSMGF</sequence>
<protein>
    <submittedName>
        <fullName evidence="2">Uncharacterized protein</fullName>
    </submittedName>
</protein>